<sequence length="112" mass="11817">MECEGYLQGIEKMDVSSGTAPPVSRGGWMEGSSGGAALSCGGRGMEELAVLVDERGGTRARTPLRRRAFLSRREQLRMAPPSPAQAKESGPSALHARRATPHSKPPPSSLCS</sequence>
<name>A0A0E0E062_9ORYZ</name>
<dbReference type="HOGENOM" id="CLU_2310389_0_0_1"/>
<organism evidence="2">
    <name type="scientific">Oryza meridionalis</name>
    <dbReference type="NCBI Taxonomy" id="40149"/>
    <lineage>
        <taxon>Eukaryota</taxon>
        <taxon>Viridiplantae</taxon>
        <taxon>Streptophyta</taxon>
        <taxon>Embryophyta</taxon>
        <taxon>Tracheophyta</taxon>
        <taxon>Spermatophyta</taxon>
        <taxon>Magnoliopsida</taxon>
        <taxon>Liliopsida</taxon>
        <taxon>Poales</taxon>
        <taxon>Poaceae</taxon>
        <taxon>BOP clade</taxon>
        <taxon>Oryzoideae</taxon>
        <taxon>Oryzeae</taxon>
        <taxon>Oryzinae</taxon>
        <taxon>Oryza</taxon>
    </lineage>
</organism>
<dbReference type="Gramene" id="OMERI06G11640.1">
    <property type="protein sequence ID" value="OMERI06G11640.1"/>
    <property type="gene ID" value="OMERI06G11640"/>
</dbReference>
<dbReference type="Proteomes" id="UP000008021">
    <property type="component" value="Chromosome 6"/>
</dbReference>
<keyword evidence="3" id="KW-1185">Reference proteome</keyword>
<evidence type="ECO:0000256" key="1">
    <source>
        <dbReference type="SAM" id="MobiDB-lite"/>
    </source>
</evidence>
<evidence type="ECO:0000313" key="3">
    <source>
        <dbReference type="Proteomes" id="UP000008021"/>
    </source>
</evidence>
<proteinExistence type="predicted"/>
<feature type="region of interest" description="Disordered" evidence="1">
    <location>
        <begin position="57"/>
        <end position="112"/>
    </location>
</feature>
<protein>
    <submittedName>
        <fullName evidence="2">Uncharacterized protein</fullName>
    </submittedName>
</protein>
<dbReference type="AlphaFoldDB" id="A0A0E0E062"/>
<reference evidence="2" key="1">
    <citation type="submission" date="2015-04" db="UniProtKB">
        <authorList>
            <consortium name="EnsemblPlants"/>
        </authorList>
    </citation>
    <scope>IDENTIFICATION</scope>
</reference>
<feature type="compositionally biased region" description="Pro residues" evidence="1">
    <location>
        <begin position="103"/>
        <end position="112"/>
    </location>
</feature>
<accession>A0A0E0E062</accession>
<reference evidence="2" key="2">
    <citation type="submission" date="2018-05" db="EMBL/GenBank/DDBJ databases">
        <title>OmerRS3 (Oryza meridionalis Reference Sequence Version 3).</title>
        <authorList>
            <person name="Zhang J."/>
            <person name="Kudrna D."/>
            <person name="Lee S."/>
            <person name="Talag J."/>
            <person name="Welchert J."/>
            <person name="Wing R.A."/>
        </authorList>
    </citation>
    <scope>NUCLEOTIDE SEQUENCE [LARGE SCALE GENOMIC DNA]</scope>
    <source>
        <strain evidence="2">cv. OR44</strain>
    </source>
</reference>
<feature type="region of interest" description="Disordered" evidence="1">
    <location>
        <begin position="1"/>
        <end position="34"/>
    </location>
</feature>
<evidence type="ECO:0000313" key="2">
    <source>
        <dbReference type="EnsemblPlants" id="OMERI06G11640.1"/>
    </source>
</evidence>
<dbReference type="EnsemblPlants" id="OMERI06G11640.1">
    <property type="protein sequence ID" value="OMERI06G11640.1"/>
    <property type="gene ID" value="OMERI06G11640"/>
</dbReference>